<evidence type="ECO:0000313" key="3">
    <source>
        <dbReference type="Proteomes" id="UP001058860"/>
    </source>
</evidence>
<organism evidence="2 3">
    <name type="scientific">Svornostia abyssi</name>
    <dbReference type="NCBI Taxonomy" id="2898438"/>
    <lineage>
        <taxon>Bacteria</taxon>
        <taxon>Bacillati</taxon>
        <taxon>Actinomycetota</taxon>
        <taxon>Thermoleophilia</taxon>
        <taxon>Solirubrobacterales</taxon>
        <taxon>Baekduiaceae</taxon>
        <taxon>Svornostia</taxon>
    </lineage>
</organism>
<evidence type="ECO:0008006" key="4">
    <source>
        <dbReference type="Google" id="ProtNLM"/>
    </source>
</evidence>
<proteinExistence type="predicted"/>
<evidence type="ECO:0000313" key="2">
    <source>
        <dbReference type="EMBL" id="UUY05637.1"/>
    </source>
</evidence>
<protein>
    <recommendedName>
        <fullName evidence="4">Secreted protein</fullName>
    </recommendedName>
</protein>
<gene>
    <name evidence="2" type="ORF">LRS13_08995</name>
</gene>
<sequence>MLRFSQCAALVAAAFFTASTAHAGTVQVPLGVPDASGQAHASPTERVAFTLSSEFQRGETVNGNPSGYERSVPLDDGTVCTVTLLGGGRVQRKRPVADEGLFGSIHGIFRVTQQGRVGALRWYLGPSGDQRLAAGVARPPVRLRSATRRYVLYSFKLSNNAGGTPQEAACLKEQQRSNGALKAAVRSARIVQTS</sequence>
<reference evidence="3" key="1">
    <citation type="submission" date="2021-11" db="EMBL/GenBank/DDBJ databases">
        <title>Cultivation dependent microbiological survey of springs from the worlds oldest radium mine currently devoted to the extraction of radon-saturated water.</title>
        <authorList>
            <person name="Kapinusova G."/>
            <person name="Smrhova T."/>
            <person name="Strejcek M."/>
            <person name="Suman J."/>
            <person name="Jani K."/>
            <person name="Pajer P."/>
            <person name="Uhlik O."/>
        </authorList>
    </citation>
    <scope>NUCLEOTIDE SEQUENCE [LARGE SCALE GENOMIC DNA]</scope>
    <source>
        <strain evidence="3">J379</strain>
    </source>
</reference>
<dbReference type="Proteomes" id="UP001058860">
    <property type="component" value="Chromosome"/>
</dbReference>
<keyword evidence="3" id="KW-1185">Reference proteome</keyword>
<dbReference type="RefSeq" id="WP_353866081.1">
    <property type="nucleotide sequence ID" value="NZ_CP088295.1"/>
</dbReference>
<name>A0ABY5PM48_9ACTN</name>
<keyword evidence="1" id="KW-0732">Signal</keyword>
<feature type="chain" id="PRO_5046800686" description="Secreted protein" evidence="1">
    <location>
        <begin position="24"/>
        <end position="194"/>
    </location>
</feature>
<accession>A0ABY5PM48</accession>
<evidence type="ECO:0000256" key="1">
    <source>
        <dbReference type="SAM" id="SignalP"/>
    </source>
</evidence>
<feature type="signal peptide" evidence="1">
    <location>
        <begin position="1"/>
        <end position="23"/>
    </location>
</feature>
<dbReference type="EMBL" id="CP088295">
    <property type="protein sequence ID" value="UUY05637.1"/>
    <property type="molecule type" value="Genomic_DNA"/>
</dbReference>